<protein>
    <submittedName>
        <fullName evidence="3">CatB-related O-acetyltransferase</fullName>
    </submittedName>
</protein>
<dbReference type="PANTHER" id="PTHR43300">
    <property type="entry name" value="ACETYLTRANSFERASE"/>
    <property type="match status" value="1"/>
</dbReference>
<keyword evidence="4" id="KW-1185">Reference proteome</keyword>
<evidence type="ECO:0000256" key="1">
    <source>
        <dbReference type="ARBA" id="ARBA00022679"/>
    </source>
</evidence>
<dbReference type="EMBL" id="SLUB01000035">
    <property type="protein sequence ID" value="THE11036.1"/>
    <property type="molecule type" value="Genomic_DNA"/>
</dbReference>
<dbReference type="InterPro" id="IPR011004">
    <property type="entry name" value="Trimer_LpxA-like_sf"/>
</dbReference>
<name>A0A4S3PPD1_9BACI</name>
<accession>A0A4S3PPD1</accession>
<sequence>MTLKEELLKRGVWLNDDSNITKQSRLSIEPPIRLLNTQVSYGNIGAFTNIRGGVVRTVKSIGRFTTIAPGVTIGMGEHPIHYLSSHTFQYDKSFGFNFWDEAKRFKTKVNYKIPKENPVIGSDVWIGANVTILKGVTIGDGAVIAAGAVVTKDVEPYSIVGGVPAKFIKYRFDEDTIKRLLEIKWWNYMLDSLEGLDFSDIESALLELENRKAKGLLTKRKRQLVKIKDREIITEQVASSTQ</sequence>
<dbReference type="SUPFAM" id="SSF51161">
    <property type="entry name" value="Trimeric LpxA-like enzymes"/>
    <property type="match status" value="1"/>
</dbReference>
<dbReference type="InterPro" id="IPR001451">
    <property type="entry name" value="Hexapep"/>
</dbReference>
<dbReference type="InterPro" id="IPR018357">
    <property type="entry name" value="Hexapep_transf_CS"/>
</dbReference>
<organism evidence="3 4">
    <name type="scientific">Bacillus timonensis</name>
    <dbReference type="NCBI Taxonomy" id="1033734"/>
    <lineage>
        <taxon>Bacteria</taxon>
        <taxon>Bacillati</taxon>
        <taxon>Bacillota</taxon>
        <taxon>Bacilli</taxon>
        <taxon>Bacillales</taxon>
        <taxon>Bacillaceae</taxon>
        <taxon>Bacillus</taxon>
    </lineage>
</organism>
<comment type="caution">
    <text evidence="3">The sequence shown here is derived from an EMBL/GenBank/DDBJ whole genome shotgun (WGS) entry which is preliminary data.</text>
</comment>
<keyword evidence="2" id="KW-0677">Repeat</keyword>
<dbReference type="PANTHER" id="PTHR43300:SF11">
    <property type="entry name" value="ACETYLTRANSFERASE RV3034C-RELATED"/>
    <property type="match status" value="1"/>
</dbReference>
<dbReference type="GO" id="GO:0016740">
    <property type="term" value="F:transferase activity"/>
    <property type="evidence" value="ECO:0007669"/>
    <property type="project" value="UniProtKB-KW"/>
</dbReference>
<dbReference type="RefSeq" id="WP_136380694.1">
    <property type="nucleotide sequence ID" value="NZ_SLUB01000035.1"/>
</dbReference>
<dbReference type="PROSITE" id="PS00101">
    <property type="entry name" value="HEXAPEP_TRANSFERASES"/>
    <property type="match status" value="1"/>
</dbReference>
<proteinExistence type="predicted"/>
<dbReference type="AlphaFoldDB" id="A0A4S3PPD1"/>
<evidence type="ECO:0000313" key="3">
    <source>
        <dbReference type="EMBL" id="THE11036.1"/>
    </source>
</evidence>
<evidence type="ECO:0000256" key="2">
    <source>
        <dbReference type="ARBA" id="ARBA00022737"/>
    </source>
</evidence>
<dbReference type="Gene3D" id="2.160.10.10">
    <property type="entry name" value="Hexapeptide repeat proteins"/>
    <property type="match status" value="1"/>
</dbReference>
<dbReference type="Pfam" id="PF00132">
    <property type="entry name" value="Hexapep"/>
    <property type="match status" value="1"/>
</dbReference>
<dbReference type="OrthoDB" id="9801697at2"/>
<gene>
    <name evidence="3" type="ORF">E1I69_16645</name>
</gene>
<dbReference type="CDD" id="cd03349">
    <property type="entry name" value="LbH_XAT"/>
    <property type="match status" value="1"/>
</dbReference>
<dbReference type="Proteomes" id="UP000306477">
    <property type="component" value="Unassembled WGS sequence"/>
</dbReference>
<keyword evidence="1 3" id="KW-0808">Transferase</keyword>
<evidence type="ECO:0000313" key="4">
    <source>
        <dbReference type="Proteomes" id="UP000306477"/>
    </source>
</evidence>
<reference evidence="3 4" key="1">
    <citation type="journal article" date="2019" name="Indoor Air">
        <title>Impacts of indoor surface finishes on bacterial viability.</title>
        <authorList>
            <person name="Hu J."/>
            <person name="Maamar S.B."/>
            <person name="Glawe A.J."/>
            <person name="Gottel N."/>
            <person name="Gilbert J.A."/>
            <person name="Hartmann E.M."/>
        </authorList>
    </citation>
    <scope>NUCLEOTIDE SEQUENCE [LARGE SCALE GENOMIC DNA]</scope>
    <source>
        <strain evidence="3 4">AF060A6</strain>
    </source>
</reference>
<dbReference type="InterPro" id="IPR050179">
    <property type="entry name" value="Trans_hexapeptide_repeat"/>
</dbReference>